<name>A0A9N9XF97_DIABA</name>
<sequence length="97" mass="10866">MNAERRRERWNSLMRRFRGRQLNLCPSCNLVAVYTPKTKISACEITSSGRFVVLALDGCKKLVTLELKGPGIGETPESETYGEEENAGKTFVLPENC</sequence>
<dbReference type="EMBL" id="OU898282">
    <property type="protein sequence ID" value="CAG9837317.1"/>
    <property type="molecule type" value="Genomic_DNA"/>
</dbReference>
<protein>
    <submittedName>
        <fullName evidence="1">Uncharacterized protein</fullName>
    </submittedName>
</protein>
<evidence type="ECO:0000313" key="2">
    <source>
        <dbReference type="Proteomes" id="UP001153709"/>
    </source>
</evidence>
<gene>
    <name evidence="1" type="ORF">DIABBA_LOCUS10314</name>
</gene>
<proteinExistence type="predicted"/>
<reference evidence="1" key="1">
    <citation type="submission" date="2022-01" db="EMBL/GenBank/DDBJ databases">
        <authorList>
            <person name="King R."/>
        </authorList>
    </citation>
    <scope>NUCLEOTIDE SEQUENCE</scope>
</reference>
<accession>A0A9N9XF97</accession>
<dbReference type="Proteomes" id="UP001153709">
    <property type="component" value="Chromosome 7"/>
</dbReference>
<dbReference type="AlphaFoldDB" id="A0A9N9XF97"/>
<keyword evidence="2" id="KW-1185">Reference proteome</keyword>
<dbReference type="OrthoDB" id="2325716at2759"/>
<evidence type="ECO:0000313" key="1">
    <source>
        <dbReference type="EMBL" id="CAG9837317.1"/>
    </source>
</evidence>
<organism evidence="1 2">
    <name type="scientific">Diabrotica balteata</name>
    <name type="common">Banded cucumber beetle</name>
    <dbReference type="NCBI Taxonomy" id="107213"/>
    <lineage>
        <taxon>Eukaryota</taxon>
        <taxon>Metazoa</taxon>
        <taxon>Ecdysozoa</taxon>
        <taxon>Arthropoda</taxon>
        <taxon>Hexapoda</taxon>
        <taxon>Insecta</taxon>
        <taxon>Pterygota</taxon>
        <taxon>Neoptera</taxon>
        <taxon>Endopterygota</taxon>
        <taxon>Coleoptera</taxon>
        <taxon>Polyphaga</taxon>
        <taxon>Cucujiformia</taxon>
        <taxon>Chrysomeloidea</taxon>
        <taxon>Chrysomelidae</taxon>
        <taxon>Galerucinae</taxon>
        <taxon>Diabroticina</taxon>
        <taxon>Diabroticites</taxon>
        <taxon>Diabrotica</taxon>
    </lineage>
</organism>